<name>A0A6G8API6_9ENTE</name>
<gene>
    <name evidence="2" type="ORF">G7081_07060</name>
</gene>
<keyword evidence="1" id="KW-1133">Transmembrane helix</keyword>
<keyword evidence="1" id="KW-0812">Transmembrane</keyword>
<dbReference type="Proteomes" id="UP000500890">
    <property type="component" value="Chromosome"/>
</dbReference>
<evidence type="ECO:0008006" key="4">
    <source>
        <dbReference type="Google" id="ProtNLM"/>
    </source>
</evidence>
<feature type="transmembrane region" description="Helical" evidence="1">
    <location>
        <begin position="95"/>
        <end position="116"/>
    </location>
</feature>
<dbReference type="KEGG" id="vah:G7081_07060"/>
<evidence type="ECO:0000256" key="1">
    <source>
        <dbReference type="SAM" id="Phobius"/>
    </source>
</evidence>
<evidence type="ECO:0000313" key="2">
    <source>
        <dbReference type="EMBL" id="QIL46845.1"/>
    </source>
</evidence>
<accession>A0A6G8API6</accession>
<proteinExistence type="predicted"/>
<evidence type="ECO:0000313" key="3">
    <source>
        <dbReference type="Proteomes" id="UP000500890"/>
    </source>
</evidence>
<organism evidence="2 3">
    <name type="scientific">Vagococcus coleopterorum</name>
    <dbReference type="NCBI Taxonomy" id="2714946"/>
    <lineage>
        <taxon>Bacteria</taxon>
        <taxon>Bacillati</taxon>
        <taxon>Bacillota</taxon>
        <taxon>Bacilli</taxon>
        <taxon>Lactobacillales</taxon>
        <taxon>Enterococcaceae</taxon>
        <taxon>Vagococcus</taxon>
    </lineage>
</organism>
<keyword evidence="1" id="KW-0472">Membrane</keyword>
<dbReference type="AlphaFoldDB" id="A0A6G8API6"/>
<feature type="transmembrane region" description="Helical" evidence="1">
    <location>
        <begin position="12"/>
        <end position="36"/>
    </location>
</feature>
<reference evidence="2 3" key="1">
    <citation type="submission" date="2020-03" db="EMBL/GenBank/DDBJ databases">
        <title>Vagococcus sp. nov., isolated from beetles.</title>
        <authorList>
            <person name="Hyun D.-W."/>
            <person name="Bae J.-W."/>
        </authorList>
    </citation>
    <scope>NUCLEOTIDE SEQUENCE [LARGE SCALE GENOMIC DNA]</scope>
    <source>
        <strain evidence="2 3">HDW17A</strain>
    </source>
</reference>
<dbReference type="EMBL" id="CP049886">
    <property type="protein sequence ID" value="QIL46845.1"/>
    <property type="molecule type" value="Genomic_DNA"/>
</dbReference>
<dbReference type="RefSeq" id="WP_166008233.1">
    <property type="nucleotide sequence ID" value="NZ_CP049886.1"/>
</dbReference>
<feature type="transmembrane region" description="Helical" evidence="1">
    <location>
        <begin position="56"/>
        <end position="74"/>
    </location>
</feature>
<keyword evidence="3" id="KW-1185">Reference proteome</keyword>
<protein>
    <recommendedName>
        <fullName evidence="4">DUF1648 domain-containing protein</fullName>
    </recommendedName>
</protein>
<sequence>MIHFSAIINRVYPIFTKVFAGLSILYSIASIALFIFGPKIIPTHMTVLGQVDGIGSHFILLLIPLILVFLIISTKESILHAFYPNDSGTRLFIKIIYILLYTSIMIIMAVYLYTVYQLI</sequence>